<sequence>MEKGERRMQDETMEQLTAFFEENSDLKVFGMNGSRTNKNIPLDHFKDYDVVFFTDEVLKYKNDSTFLSDFGEILLFTEPEIDASDPLFPENEGYIYLVQYIDGTRIDIQFRMVDKLDAYLKEDSLTQIIGDKEGRVTSMPTPSDSDYWLKQPTQSAYEQSIKEFWWEFNNTLKATLRGELLLAQFYLKLTREELILLMTWTIAQKYGYAKNYGKKYTKLLDHLSDSEQAILLSTFDTGSVESIFKALKRMKQLEERYTKAFEEGGVVDYQSLLPLKDVPSKYLKSKGYLELADFFC</sequence>
<accession>A0ABS4CGJ1</accession>
<evidence type="ECO:0000313" key="2">
    <source>
        <dbReference type="Proteomes" id="UP000673375"/>
    </source>
</evidence>
<dbReference type="SUPFAM" id="SSF81301">
    <property type="entry name" value="Nucleotidyltransferase"/>
    <property type="match status" value="1"/>
</dbReference>
<protein>
    <submittedName>
        <fullName evidence="1">Aminoglycoside 6-adenylyltransferase</fullName>
    </submittedName>
</protein>
<reference evidence="1 2" key="1">
    <citation type="submission" date="2020-12" db="EMBL/GenBank/DDBJ databases">
        <title>Vagococcus allomyrinae sp. nov. and Enterococcus lavae sp. nov., isolated from the larvae of Allomyrina dichotoma.</title>
        <authorList>
            <person name="Lee S.D."/>
        </authorList>
    </citation>
    <scope>NUCLEOTIDE SEQUENCE [LARGE SCALE GENOMIC DNA]</scope>
    <source>
        <strain evidence="1 2">BWM-S5</strain>
    </source>
</reference>
<dbReference type="Pfam" id="PF04439">
    <property type="entry name" value="Adenyl_transf"/>
    <property type="match status" value="1"/>
</dbReference>
<evidence type="ECO:0000313" key="1">
    <source>
        <dbReference type="EMBL" id="MBP1045736.1"/>
    </source>
</evidence>
<dbReference type="Proteomes" id="UP000673375">
    <property type="component" value="Unassembled WGS sequence"/>
</dbReference>
<dbReference type="Gene3D" id="3.30.460.10">
    <property type="entry name" value="Beta Polymerase, domain 2"/>
    <property type="match status" value="1"/>
</dbReference>
<dbReference type="EMBL" id="JAEDXU010000002">
    <property type="protein sequence ID" value="MBP1045736.1"/>
    <property type="molecule type" value="Genomic_DNA"/>
</dbReference>
<name>A0ABS4CGJ1_9ENTE</name>
<dbReference type="InterPro" id="IPR007530">
    <property type="entry name" value="Aminoglycoside_adenylylTfrase"/>
</dbReference>
<proteinExistence type="predicted"/>
<dbReference type="RefSeq" id="WP_209556523.1">
    <property type="nucleotide sequence ID" value="NZ_JAEDXU010000002.1"/>
</dbReference>
<organism evidence="1 2">
    <name type="scientific">Enterococcus larvae</name>
    <dbReference type="NCBI Taxonomy" id="2794352"/>
    <lineage>
        <taxon>Bacteria</taxon>
        <taxon>Bacillati</taxon>
        <taxon>Bacillota</taxon>
        <taxon>Bacilli</taxon>
        <taxon>Lactobacillales</taxon>
        <taxon>Enterococcaceae</taxon>
        <taxon>Enterococcus</taxon>
    </lineage>
</organism>
<dbReference type="InterPro" id="IPR043519">
    <property type="entry name" value="NT_sf"/>
</dbReference>
<gene>
    <name evidence="1" type="ORF">I6N96_05550</name>
</gene>
<comment type="caution">
    <text evidence="1">The sequence shown here is derived from an EMBL/GenBank/DDBJ whole genome shotgun (WGS) entry which is preliminary data.</text>
</comment>
<dbReference type="Gene3D" id="1.20.120.330">
    <property type="entry name" value="Nucleotidyltransferases domain 2"/>
    <property type="match status" value="1"/>
</dbReference>
<keyword evidence="2" id="KW-1185">Reference proteome</keyword>
<dbReference type="SUPFAM" id="SSF81631">
    <property type="entry name" value="PAP/OAS1 substrate-binding domain"/>
    <property type="match status" value="1"/>
</dbReference>